<name>A0ABW5KHV5_9SPHI</name>
<comment type="caution">
    <text evidence="1">The sequence shown here is derived from an EMBL/GenBank/DDBJ whole genome shotgun (WGS) entry which is preliminary data.</text>
</comment>
<proteinExistence type="predicted"/>
<protein>
    <recommendedName>
        <fullName evidence="3">Galectin</fullName>
    </recommendedName>
</protein>
<reference evidence="2" key="1">
    <citation type="journal article" date="2019" name="Int. J. Syst. Evol. Microbiol.">
        <title>The Global Catalogue of Microorganisms (GCM) 10K type strain sequencing project: providing services to taxonomists for standard genome sequencing and annotation.</title>
        <authorList>
            <consortium name="The Broad Institute Genomics Platform"/>
            <consortium name="The Broad Institute Genome Sequencing Center for Infectious Disease"/>
            <person name="Wu L."/>
            <person name="Ma J."/>
        </authorList>
    </citation>
    <scope>NUCLEOTIDE SEQUENCE [LARGE SCALE GENOMIC DNA]</scope>
    <source>
        <strain evidence="2">KCTC 42662</strain>
    </source>
</reference>
<organism evidence="1 2">
    <name type="scientific">Sphingobacterium suaedae</name>
    <dbReference type="NCBI Taxonomy" id="1686402"/>
    <lineage>
        <taxon>Bacteria</taxon>
        <taxon>Pseudomonadati</taxon>
        <taxon>Bacteroidota</taxon>
        <taxon>Sphingobacteriia</taxon>
        <taxon>Sphingobacteriales</taxon>
        <taxon>Sphingobacteriaceae</taxon>
        <taxon>Sphingobacterium</taxon>
    </lineage>
</organism>
<dbReference type="EMBL" id="JBHULR010000003">
    <property type="protein sequence ID" value="MFD2547317.1"/>
    <property type="molecule type" value="Genomic_DNA"/>
</dbReference>
<keyword evidence="2" id="KW-1185">Reference proteome</keyword>
<evidence type="ECO:0000313" key="1">
    <source>
        <dbReference type="EMBL" id="MFD2547317.1"/>
    </source>
</evidence>
<gene>
    <name evidence="1" type="ORF">ACFSR5_06605</name>
</gene>
<dbReference type="RefSeq" id="WP_380901954.1">
    <property type="nucleotide sequence ID" value="NZ_JBHUEG010000007.1"/>
</dbReference>
<accession>A0ABW5KHV5</accession>
<evidence type="ECO:0000313" key="2">
    <source>
        <dbReference type="Proteomes" id="UP001597545"/>
    </source>
</evidence>
<dbReference type="Proteomes" id="UP001597545">
    <property type="component" value="Unassembled WGS sequence"/>
</dbReference>
<sequence length="279" mass="31906">MQHDVTVMGSLYCKNPVGSSPHSAFFLVRNTEGKSSDLKNYWVDFKSWKRSKTQLRDTQFTYYYELPGVYFPVLGYKGKALDTTRVVLNSDGWEVTAELEHDSLRVYPVAMHAPSFSNPPTVSSSAVYHAGVDTLKTFFLNYAWVKETGIQADNMEFSVDLKTSPNRPGVRCSQVNLVLYGERDKHYITLIKPQCSSWAHYKFSELEKDGERDDLRAFGHDLTAGRNVRVRIKNQMVFIFLENKQIFTTRYERPIGRLLGINIMFSGIGKISSPTWVSL</sequence>
<evidence type="ECO:0008006" key="3">
    <source>
        <dbReference type="Google" id="ProtNLM"/>
    </source>
</evidence>